<feature type="compositionally biased region" description="Pro residues" evidence="1">
    <location>
        <begin position="408"/>
        <end position="427"/>
    </location>
</feature>
<gene>
    <name evidence="3" type="ORF">FF041_07590</name>
</gene>
<feature type="region of interest" description="Disordered" evidence="1">
    <location>
        <begin position="122"/>
        <end position="155"/>
    </location>
</feature>
<evidence type="ECO:0000259" key="2">
    <source>
        <dbReference type="Pfam" id="PF20568"/>
    </source>
</evidence>
<organism evidence="3 4">
    <name type="scientific">Streptomyces jumonjinensis</name>
    <dbReference type="NCBI Taxonomy" id="1945"/>
    <lineage>
        <taxon>Bacteria</taxon>
        <taxon>Bacillati</taxon>
        <taxon>Actinomycetota</taxon>
        <taxon>Actinomycetes</taxon>
        <taxon>Kitasatosporales</taxon>
        <taxon>Streptomycetaceae</taxon>
        <taxon>Streptomyces</taxon>
    </lineage>
</organism>
<dbReference type="AlphaFoldDB" id="A0A646KDL6"/>
<dbReference type="Pfam" id="PF20568">
    <property type="entry name" value="DUF6777"/>
    <property type="match status" value="1"/>
</dbReference>
<sequence>MSAEPPSSERPTGPPSGPLSGRPDRASVPPPPDRPSRPSEPGGTGDGPGGPGGPAGPGGTGDVGGAGGPGGTPEPGGGAPWWRSVPKVALIAAGVVVAVVLAVVLTRPGGSGAQSEVFLQAAADPGPDPYTPSTAQASTVEGQSAQPPGPAPTETYAAREVSGSTAGLYGGTQSAASCDVERQISYLTGDAPKNQAFASVLGIAPGDVPGYLRKLTPLQLRLDTRVTNHGYQNGAATSYQAVLQAGTAVLVNDLGVPTVRCACGNPLLPPGELKGEVKHVGNPWPGYDPAAVVYIAPAKEPMKEFVVYDGKKGVWFTRPPGDSAAKDTPTAPPSHDPLAPCASTPPPAGVTCPPGSSPGGTVSPGKSPGPSKPTGPTSPGATTPGPTPATTTPGGATTPAPTADSTPAVPPPPQGGTTPPPPPPQQPPSAGYGTEGSVAPPPEPPAASP</sequence>
<evidence type="ECO:0000313" key="3">
    <source>
        <dbReference type="EMBL" id="MQT00087.1"/>
    </source>
</evidence>
<feature type="compositionally biased region" description="Pro residues" evidence="1">
    <location>
        <begin position="439"/>
        <end position="449"/>
    </location>
</feature>
<evidence type="ECO:0000256" key="1">
    <source>
        <dbReference type="SAM" id="MobiDB-lite"/>
    </source>
</evidence>
<dbReference type="PRINTS" id="PR01217">
    <property type="entry name" value="PRICHEXTENSN"/>
</dbReference>
<feature type="compositionally biased region" description="Polar residues" evidence="1">
    <location>
        <begin position="131"/>
        <end position="146"/>
    </location>
</feature>
<accession>A0A646KDL6</accession>
<reference evidence="3 4" key="1">
    <citation type="submission" date="2019-05" db="EMBL/GenBank/DDBJ databases">
        <title>Comparative genomics and metabolomics analyses of clavulanic acid producing Streptomyces species provides insight into specialized metabolism and evolution of beta-lactam biosynthetic gene clusters.</title>
        <authorList>
            <person name="Moore M.A."/>
            <person name="Cruz-Morales P."/>
            <person name="Barona Gomez F."/>
            <person name="Kapil T."/>
        </authorList>
    </citation>
    <scope>NUCLEOTIDE SEQUENCE [LARGE SCALE GENOMIC DNA]</scope>
    <source>
        <strain evidence="3 4">NRRL 5741</strain>
    </source>
</reference>
<dbReference type="RefSeq" id="WP_153521566.1">
    <property type="nucleotide sequence ID" value="NZ_JBEPDZ010000040.1"/>
</dbReference>
<dbReference type="OrthoDB" id="4655582at2"/>
<feature type="compositionally biased region" description="Low complexity" evidence="1">
    <location>
        <begin position="359"/>
        <end position="407"/>
    </location>
</feature>
<dbReference type="EMBL" id="VCLA01000061">
    <property type="protein sequence ID" value="MQT00087.1"/>
    <property type="molecule type" value="Genomic_DNA"/>
</dbReference>
<feature type="domain" description="DUF6777" evidence="2">
    <location>
        <begin position="159"/>
        <end position="321"/>
    </location>
</feature>
<keyword evidence="4" id="KW-1185">Reference proteome</keyword>
<evidence type="ECO:0000313" key="4">
    <source>
        <dbReference type="Proteomes" id="UP000419138"/>
    </source>
</evidence>
<feature type="region of interest" description="Disordered" evidence="1">
    <location>
        <begin position="319"/>
        <end position="449"/>
    </location>
</feature>
<feature type="compositionally biased region" description="Gly residues" evidence="1">
    <location>
        <begin position="42"/>
        <end position="79"/>
    </location>
</feature>
<comment type="caution">
    <text evidence="3">The sequence shown here is derived from an EMBL/GenBank/DDBJ whole genome shotgun (WGS) entry which is preliminary data.</text>
</comment>
<protein>
    <recommendedName>
        <fullName evidence="2">DUF6777 domain-containing protein</fullName>
    </recommendedName>
</protein>
<name>A0A646KDL6_STRJU</name>
<dbReference type="InterPro" id="IPR046704">
    <property type="entry name" value="DUF6777"/>
</dbReference>
<dbReference type="Proteomes" id="UP000419138">
    <property type="component" value="Unassembled WGS sequence"/>
</dbReference>
<proteinExistence type="predicted"/>
<feature type="region of interest" description="Disordered" evidence="1">
    <location>
        <begin position="1"/>
        <end position="80"/>
    </location>
</feature>